<dbReference type="Gene3D" id="1.20.1290.10">
    <property type="entry name" value="AhpD-like"/>
    <property type="match status" value="1"/>
</dbReference>
<dbReference type="PANTHER" id="PTHR33930:SF2">
    <property type="entry name" value="BLR3452 PROTEIN"/>
    <property type="match status" value="1"/>
</dbReference>
<dbReference type="RefSeq" id="WP_339115506.1">
    <property type="nucleotide sequence ID" value="NZ_JAYWLC010000008.1"/>
</dbReference>
<comment type="caution">
    <text evidence="2">The sequence shown here is derived from an EMBL/GenBank/DDBJ whole genome shotgun (WGS) entry which is preliminary data.</text>
</comment>
<sequence>MSQWTDMLKGIQKDSALLKDANPTIIEAFNAVREAGHKNDAIDAKTRELIAIGVAVALHCEGCIASHVYQAKRAGATAEEVAAAAGTAMLIGIGSAYTKSIDVMRAYEEF</sequence>
<reference evidence="2 3" key="2">
    <citation type="submission" date="2024-06" db="EMBL/GenBank/DDBJ databases">
        <title>Thioclava kandeliae sp. nov. from a rhizosphere soil sample of Kandelia candel in a mangrove.</title>
        <authorList>
            <person name="Mu T."/>
        </authorList>
    </citation>
    <scope>NUCLEOTIDE SEQUENCE [LARGE SCALE GENOMIC DNA]</scope>
    <source>
        <strain evidence="2 3">CPCC 100088</strain>
    </source>
</reference>
<proteinExistence type="predicted"/>
<dbReference type="NCBIfam" id="TIGR00778">
    <property type="entry name" value="ahpD_dom"/>
    <property type="match status" value="1"/>
</dbReference>
<dbReference type="SUPFAM" id="SSF69118">
    <property type="entry name" value="AhpD-like"/>
    <property type="match status" value="1"/>
</dbReference>
<keyword evidence="3" id="KW-1185">Reference proteome</keyword>
<reference evidence="2 3" key="1">
    <citation type="submission" date="2024-01" db="EMBL/GenBank/DDBJ databases">
        <authorList>
            <person name="Deng Y."/>
            <person name="Su J."/>
        </authorList>
    </citation>
    <scope>NUCLEOTIDE SEQUENCE [LARGE SCALE GENOMIC DNA]</scope>
    <source>
        <strain evidence="2 3">CPCC 100088</strain>
    </source>
</reference>
<protein>
    <submittedName>
        <fullName evidence="2">Carboxymuconolactone decarboxylase family protein</fullName>
    </submittedName>
</protein>
<feature type="domain" description="Carboxymuconolactone decarboxylase-like" evidence="1">
    <location>
        <begin position="25"/>
        <end position="102"/>
    </location>
</feature>
<dbReference type="InterPro" id="IPR003779">
    <property type="entry name" value="CMD-like"/>
</dbReference>
<evidence type="ECO:0000259" key="1">
    <source>
        <dbReference type="Pfam" id="PF02627"/>
    </source>
</evidence>
<dbReference type="InterPro" id="IPR029032">
    <property type="entry name" value="AhpD-like"/>
</dbReference>
<dbReference type="Pfam" id="PF02627">
    <property type="entry name" value="CMD"/>
    <property type="match status" value="1"/>
</dbReference>
<dbReference type="InterPro" id="IPR004675">
    <property type="entry name" value="AhpD_core"/>
</dbReference>
<organism evidence="2 3">
    <name type="scientific">Thioclava kandeliae</name>
    <dbReference type="NCBI Taxonomy" id="3070818"/>
    <lineage>
        <taxon>Bacteria</taxon>
        <taxon>Pseudomonadati</taxon>
        <taxon>Pseudomonadota</taxon>
        <taxon>Alphaproteobacteria</taxon>
        <taxon>Rhodobacterales</taxon>
        <taxon>Paracoccaceae</taxon>
        <taxon>Thioclava</taxon>
    </lineage>
</organism>
<dbReference type="Proteomes" id="UP001438953">
    <property type="component" value="Unassembled WGS sequence"/>
</dbReference>
<evidence type="ECO:0000313" key="3">
    <source>
        <dbReference type="Proteomes" id="UP001438953"/>
    </source>
</evidence>
<dbReference type="PANTHER" id="PTHR33930">
    <property type="entry name" value="ALKYL HYDROPEROXIDE REDUCTASE AHPD"/>
    <property type="match status" value="1"/>
</dbReference>
<dbReference type="EMBL" id="JAYWLC010000008">
    <property type="protein sequence ID" value="MER5172372.1"/>
    <property type="molecule type" value="Genomic_DNA"/>
</dbReference>
<accession>A0ABV1SHJ2</accession>
<gene>
    <name evidence="2" type="ORF">VSX56_11365</name>
</gene>
<evidence type="ECO:0000313" key="2">
    <source>
        <dbReference type="EMBL" id="MER5172372.1"/>
    </source>
</evidence>
<name>A0ABV1SHJ2_9RHOB</name>